<dbReference type="InterPro" id="IPR036388">
    <property type="entry name" value="WH-like_DNA-bd_sf"/>
</dbReference>
<gene>
    <name evidence="7" type="primary">nwsB</name>
    <name evidence="7" type="ORF">GCM10017620_12440</name>
</gene>
<keyword evidence="1" id="KW-0805">Transcription regulation</keyword>
<dbReference type="InterPro" id="IPR011006">
    <property type="entry name" value="CheY-like_superfamily"/>
</dbReference>
<dbReference type="PRINTS" id="PR00038">
    <property type="entry name" value="HTHLUXR"/>
</dbReference>
<organism evidence="7 8">
    <name type="scientific">Brevundimonas intermedia</name>
    <dbReference type="NCBI Taxonomy" id="74315"/>
    <lineage>
        <taxon>Bacteria</taxon>
        <taxon>Pseudomonadati</taxon>
        <taxon>Pseudomonadota</taxon>
        <taxon>Alphaproteobacteria</taxon>
        <taxon>Caulobacterales</taxon>
        <taxon>Caulobacteraceae</taxon>
        <taxon>Brevundimonas</taxon>
    </lineage>
</organism>
<dbReference type="InterPro" id="IPR001789">
    <property type="entry name" value="Sig_transdc_resp-reg_receiver"/>
</dbReference>
<evidence type="ECO:0000259" key="6">
    <source>
        <dbReference type="PROSITE" id="PS50110"/>
    </source>
</evidence>
<feature type="modified residue" description="4-aspartylphosphate" evidence="4">
    <location>
        <position position="29"/>
    </location>
</feature>
<dbReference type="SMART" id="SM00448">
    <property type="entry name" value="REC"/>
    <property type="match status" value="1"/>
</dbReference>
<evidence type="ECO:0000256" key="4">
    <source>
        <dbReference type="PROSITE-ProRule" id="PRU00169"/>
    </source>
</evidence>
<evidence type="ECO:0000256" key="1">
    <source>
        <dbReference type="ARBA" id="ARBA00023015"/>
    </source>
</evidence>
<keyword evidence="3" id="KW-0804">Transcription</keyword>
<dbReference type="Gene3D" id="3.40.50.2300">
    <property type="match status" value="1"/>
</dbReference>
<reference evidence="7" key="2">
    <citation type="submission" date="2023-01" db="EMBL/GenBank/DDBJ databases">
        <authorList>
            <person name="Sun Q."/>
            <person name="Evtushenko L."/>
        </authorList>
    </citation>
    <scope>NUCLEOTIDE SEQUENCE</scope>
    <source>
        <strain evidence="7">VKM B-1499</strain>
    </source>
</reference>
<dbReference type="PROSITE" id="PS50043">
    <property type="entry name" value="HTH_LUXR_2"/>
    <property type="match status" value="1"/>
</dbReference>
<keyword evidence="4" id="KW-0597">Phosphoprotein</keyword>
<dbReference type="PROSITE" id="PS50110">
    <property type="entry name" value="RESPONSE_REGULATORY"/>
    <property type="match status" value="1"/>
</dbReference>
<dbReference type="CDD" id="cd06170">
    <property type="entry name" value="LuxR_C_like"/>
    <property type="match status" value="1"/>
</dbReference>
<dbReference type="SUPFAM" id="SSF52172">
    <property type="entry name" value="CheY-like"/>
    <property type="match status" value="1"/>
</dbReference>
<keyword evidence="8" id="KW-1185">Reference proteome</keyword>
<protein>
    <submittedName>
        <fullName evidence="7">DNA-binding response regulator</fullName>
    </submittedName>
</protein>
<dbReference type="Proteomes" id="UP001143509">
    <property type="component" value="Unassembled WGS sequence"/>
</dbReference>
<feature type="domain" description="HTH luxR-type" evidence="5">
    <location>
        <begin position="110"/>
        <end position="175"/>
    </location>
</feature>
<dbReference type="Pfam" id="PF00072">
    <property type="entry name" value="Response_reg"/>
    <property type="match status" value="1"/>
</dbReference>
<dbReference type="SMART" id="SM00421">
    <property type="entry name" value="HTH_LUXR"/>
    <property type="match status" value="1"/>
</dbReference>
<evidence type="ECO:0000259" key="5">
    <source>
        <dbReference type="PROSITE" id="PS50043"/>
    </source>
</evidence>
<accession>A0ABQ5T7C9</accession>
<feature type="domain" description="Response regulatory" evidence="6">
    <location>
        <begin position="1"/>
        <end position="94"/>
    </location>
</feature>
<dbReference type="GO" id="GO:0003677">
    <property type="term" value="F:DNA binding"/>
    <property type="evidence" value="ECO:0007669"/>
    <property type="project" value="UniProtKB-KW"/>
</dbReference>
<name>A0ABQ5T7C9_9CAUL</name>
<evidence type="ECO:0000313" key="8">
    <source>
        <dbReference type="Proteomes" id="UP001143509"/>
    </source>
</evidence>
<comment type="caution">
    <text evidence="7">The sequence shown here is derived from an EMBL/GenBank/DDBJ whole genome shotgun (WGS) entry which is preliminary data.</text>
</comment>
<evidence type="ECO:0000256" key="3">
    <source>
        <dbReference type="ARBA" id="ARBA00023163"/>
    </source>
</evidence>
<dbReference type="Pfam" id="PF00196">
    <property type="entry name" value="GerE"/>
    <property type="match status" value="1"/>
</dbReference>
<dbReference type="InterPro" id="IPR000792">
    <property type="entry name" value="Tscrpt_reg_LuxR_C"/>
</dbReference>
<proteinExistence type="predicted"/>
<evidence type="ECO:0000256" key="2">
    <source>
        <dbReference type="ARBA" id="ARBA00023125"/>
    </source>
</evidence>
<sequence length="184" mass="20496">MDYETMEHASIETFLKADKPRRPGCVLVDVRLPDGNGLDLQARMSAHGVHHPVIIMTGYGDIAMSVRAMKAGAVDFLTKPVRDQDLFDAVVAATSRDHERLADQEDLIELERRYATLSPRERQVMALVTAGRLNKQAAAELSLSEATIKIHRKSAMQKMKARTLADWVRLADRLDGMSREDAAV</sequence>
<dbReference type="PANTHER" id="PTHR44688">
    <property type="entry name" value="DNA-BINDING TRANSCRIPTIONAL ACTIVATOR DEVR_DOSR"/>
    <property type="match status" value="1"/>
</dbReference>
<dbReference type="PANTHER" id="PTHR44688:SF16">
    <property type="entry name" value="DNA-BINDING TRANSCRIPTIONAL ACTIVATOR DEVR_DOSR"/>
    <property type="match status" value="1"/>
</dbReference>
<dbReference type="Gene3D" id="1.10.10.10">
    <property type="entry name" value="Winged helix-like DNA-binding domain superfamily/Winged helix DNA-binding domain"/>
    <property type="match status" value="1"/>
</dbReference>
<evidence type="ECO:0000313" key="7">
    <source>
        <dbReference type="EMBL" id="GLK48271.1"/>
    </source>
</evidence>
<keyword evidence="2 7" id="KW-0238">DNA-binding</keyword>
<dbReference type="EMBL" id="BSFD01000002">
    <property type="protein sequence ID" value="GLK48271.1"/>
    <property type="molecule type" value="Genomic_DNA"/>
</dbReference>
<reference evidence="7" key="1">
    <citation type="journal article" date="2014" name="Int. J. Syst. Evol. Microbiol.">
        <title>Complete genome of a new Firmicutes species belonging to the dominant human colonic microbiota ('Ruminococcus bicirculans') reveals two chromosomes and a selective capacity to utilize plant glucans.</title>
        <authorList>
            <consortium name="NISC Comparative Sequencing Program"/>
            <person name="Wegmann U."/>
            <person name="Louis P."/>
            <person name="Goesmann A."/>
            <person name="Henrissat B."/>
            <person name="Duncan S.H."/>
            <person name="Flint H.J."/>
        </authorList>
    </citation>
    <scope>NUCLEOTIDE SEQUENCE</scope>
    <source>
        <strain evidence="7">VKM B-1499</strain>
    </source>
</reference>